<gene>
    <name evidence="2" type="ORF">BpHYR1_011381</name>
</gene>
<evidence type="ECO:0000313" key="3">
    <source>
        <dbReference type="Proteomes" id="UP000276133"/>
    </source>
</evidence>
<protein>
    <submittedName>
        <fullName evidence="2">Uncharacterized protein</fullName>
    </submittedName>
</protein>
<reference evidence="2 3" key="1">
    <citation type="journal article" date="2018" name="Sci. Rep.">
        <title>Genomic signatures of local adaptation to the degree of environmental predictability in rotifers.</title>
        <authorList>
            <person name="Franch-Gras L."/>
            <person name="Hahn C."/>
            <person name="Garcia-Roger E.M."/>
            <person name="Carmona M.J."/>
            <person name="Serra M."/>
            <person name="Gomez A."/>
        </authorList>
    </citation>
    <scope>NUCLEOTIDE SEQUENCE [LARGE SCALE GENOMIC DNA]</scope>
    <source>
        <strain evidence="2">HYR1</strain>
    </source>
</reference>
<evidence type="ECO:0000256" key="1">
    <source>
        <dbReference type="SAM" id="Phobius"/>
    </source>
</evidence>
<accession>A0A3M7T4V6</accession>
<evidence type="ECO:0000313" key="2">
    <source>
        <dbReference type="EMBL" id="RNA42967.1"/>
    </source>
</evidence>
<dbReference type="EMBL" id="REGN01000293">
    <property type="protein sequence ID" value="RNA42967.1"/>
    <property type="molecule type" value="Genomic_DNA"/>
</dbReference>
<proteinExistence type="predicted"/>
<name>A0A3M7T4V6_BRAPC</name>
<sequence length="59" mass="6922">MSPSQDFLQKSFTTRLINKKQYEKISLVSIAIIPQAIFLNLKLFKNRIIGSNRQFDLQH</sequence>
<feature type="transmembrane region" description="Helical" evidence="1">
    <location>
        <begin position="25"/>
        <end position="44"/>
    </location>
</feature>
<dbReference type="AlphaFoldDB" id="A0A3M7T4V6"/>
<keyword evidence="3" id="KW-1185">Reference proteome</keyword>
<keyword evidence="1" id="KW-0812">Transmembrane</keyword>
<organism evidence="2 3">
    <name type="scientific">Brachionus plicatilis</name>
    <name type="common">Marine rotifer</name>
    <name type="synonym">Brachionus muelleri</name>
    <dbReference type="NCBI Taxonomy" id="10195"/>
    <lineage>
        <taxon>Eukaryota</taxon>
        <taxon>Metazoa</taxon>
        <taxon>Spiralia</taxon>
        <taxon>Gnathifera</taxon>
        <taxon>Rotifera</taxon>
        <taxon>Eurotatoria</taxon>
        <taxon>Monogononta</taxon>
        <taxon>Pseudotrocha</taxon>
        <taxon>Ploima</taxon>
        <taxon>Brachionidae</taxon>
        <taxon>Brachionus</taxon>
    </lineage>
</organism>
<keyword evidence="1" id="KW-1133">Transmembrane helix</keyword>
<dbReference type="Proteomes" id="UP000276133">
    <property type="component" value="Unassembled WGS sequence"/>
</dbReference>
<comment type="caution">
    <text evidence="2">The sequence shown here is derived from an EMBL/GenBank/DDBJ whole genome shotgun (WGS) entry which is preliminary data.</text>
</comment>
<keyword evidence="1" id="KW-0472">Membrane</keyword>